<evidence type="ECO:0000313" key="1">
    <source>
        <dbReference type="EMBL" id="KAI4350845.1"/>
    </source>
</evidence>
<evidence type="ECO:0000313" key="2">
    <source>
        <dbReference type="Proteomes" id="UP000828941"/>
    </source>
</evidence>
<name>A0ACB9PPZ4_BAUVA</name>
<keyword evidence="2" id="KW-1185">Reference proteome</keyword>
<dbReference type="EMBL" id="CM039428">
    <property type="protein sequence ID" value="KAI4350845.1"/>
    <property type="molecule type" value="Genomic_DNA"/>
</dbReference>
<reference evidence="1 2" key="1">
    <citation type="journal article" date="2022" name="DNA Res.">
        <title>Chromosomal-level genome assembly of the orchid tree Bauhinia variegata (Leguminosae; Cercidoideae) supports the allotetraploid origin hypothesis of Bauhinia.</title>
        <authorList>
            <person name="Zhong Y."/>
            <person name="Chen Y."/>
            <person name="Zheng D."/>
            <person name="Pang J."/>
            <person name="Liu Y."/>
            <person name="Luo S."/>
            <person name="Meng S."/>
            <person name="Qian L."/>
            <person name="Wei D."/>
            <person name="Dai S."/>
            <person name="Zhou R."/>
        </authorList>
    </citation>
    <scope>NUCLEOTIDE SEQUENCE [LARGE SCALE GENOMIC DNA]</scope>
    <source>
        <strain evidence="1">BV-YZ2020</strain>
    </source>
</reference>
<sequence length="546" mass="61007">MMVRAFGRQSSMQKSRSFHFRKVFDIPGKFHGLFDGDGDEKVFSRIDSSRNIANDPPLDIQPAGPVHSSAPAAAVVAVGEGAKTGNLPPKQPPSDIELIKERFSKLLLGEDMSGAGNGVSSALALSNAITNLAASIFGEICKLEPMTADRKSRWKKEIEWLLCVTDHIVEFAPTKQIGKDGSCMEIMTTRQRTDLLMNIPALRKLDAMLIDTLDNFKDQNEFWYVSANDDDESDGNNNQRKSEKWWLPRVKLPPEGLSEDARRWMLSQKDSVNQVLKAAMAINAQILSEMEIPENYIDSLPKHGRESLGDSLYKNITEEYFDPGQFLSTMDLSTEHKVLDIKNRIEASIVIWKRKMISKDSKSSWSSAVSMGKRELFEERAETVLLILKQNFPGLPQSSLDISKIQYNKDVGQSILESYSRVIETLAYTVLSRIEDVLHADSLTKNPSSAASSMRHSMDSLPIPDDSSGEENHGTEPTCAMTLSDFMGWSAPSEIKRNNSAGDLEEYSKEKDDKGMSKSPDLTPKKKGYLDKLEYLNAMKSPISRH</sequence>
<dbReference type="Proteomes" id="UP000828941">
    <property type="component" value="Chromosome 3"/>
</dbReference>
<proteinExistence type="predicted"/>
<organism evidence="1 2">
    <name type="scientific">Bauhinia variegata</name>
    <name type="common">Purple orchid tree</name>
    <name type="synonym">Phanera variegata</name>
    <dbReference type="NCBI Taxonomy" id="167791"/>
    <lineage>
        <taxon>Eukaryota</taxon>
        <taxon>Viridiplantae</taxon>
        <taxon>Streptophyta</taxon>
        <taxon>Embryophyta</taxon>
        <taxon>Tracheophyta</taxon>
        <taxon>Spermatophyta</taxon>
        <taxon>Magnoliopsida</taxon>
        <taxon>eudicotyledons</taxon>
        <taxon>Gunneridae</taxon>
        <taxon>Pentapetalae</taxon>
        <taxon>rosids</taxon>
        <taxon>fabids</taxon>
        <taxon>Fabales</taxon>
        <taxon>Fabaceae</taxon>
        <taxon>Cercidoideae</taxon>
        <taxon>Cercideae</taxon>
        <taxon>Bauhiniinae</taxon>
        <taxon>Bauhinia</taxon>
    </lineage>
</organism>
<accession>A0ACB9PPZ4</accession>
<protein>
    <submittedName>
        <fullName evidence="1">Uncharacterized protein</fullName>
    </submittedName>
</protein>
<comment type="caution">
    <text evidence="1">The sequence shown here is derived from an EMBL/GenBank/DDBJ whole genome shotgun (WGS) entry which is preliminary data.</text>
</comment>
<gene>
    <name evidence="1" type="ORF">L6164_005254</name>
</gene>